<dbReference type="GO" id="GO:0006355">
    <property type="term" value="P:regulation of DNA-templated transcription"/>
    <property type="evidence" value="ECO:0007669"/>
    <property type="project" value="InterPro"/>
</dbReference>
<dbReference type="GO" id="GO:0003677">
    <property type="term" value="F:DNA binding"/>
    <property type="evidence" value="ECO:0007669"/>
    <property type="project" value="UniProtKB-KW"/>
</dbReference>
<name>A0A4V2M8H6_9ACTN</name>
<evidence type="ECO:0000259" key="6">
    <source>
        <dbReference type="PROSITE" id="PS50043"/>
    </source>
</evidence>
<dbReference type="PROSITE" id="PS50110">
    <property type="entry name" value="RESPONSE_REGULATORY"/>
    <property type="match status" value="1"/>
</dbReference>
<dbReference type="SMART" id="SM00448">
    <property type="entry name" value="REC"/>
    <property type="match status" value="1"/>
</dbReference>
<dbReference type="SMART" id="SM00421">
    <property type="entry name" value="HTH_LUXR"/>
    <property type="match status" value="1"/>
</dbReference>
<dbReference type="InterPro" id="IPR011006">
    <property type="entry name" value="CheY-like_superfamily"/>
</dbReference>
<dbReference type="AlphaFoldDB" id="A0A4V2M8H6"/>
<evidence type="ECO:0000313" key="9">
    <source>
        <dbReference type="Proteomes" id="UP000291144"/>
    </source>
</evidence>
<organism evidence="8 9">
    <name type="scientific">Kribbella pittospori</name>
    <dbReference type="NCBI Taxonomy" id="722689"/>
    <lineage>
        <taxon>Bacteria</taxon>
        <taxon>Bacillati</taxon>
        <taxon>Actinomycetota</taxon>
        <taxon>Actinomycetes</taxon>
        <taxon>Propionibacteriales</taxon>
        <taxon>Kribbellaceae</taxon>
        <taxon>Kribbella</taxon>
    </lineage>
</organism>
<evidence type="ECO:0000256" key="4">
    <source>
        <dbReference type="ARBA" id="ARBA00023163"/>
    </source>
</evidence>
<dbReference type="InterPro" id="IPR000792">
    <property type="entry name" value="Tscrpt_reg_LuxR_C"/>
</dbReference>
<dbReference type="GO" id="GO:0000160">
    <property type="term" value="P:phosphorelay signal transduction system"/>
    <property type="evidence" value="ECO:0007669"/>
    <property type="project" value="InterPro"/>
</dbReference>
<evidence type="ECO:0000256" key="3">
    <source>
        <dbReference type="ARBA" id="ARBA00023125"/>
    </source>
</evidence>
<gene>
    <name evidence="8" type="ORF">E0H73_41075</name>
</gene>
<evidence type="ECO:0000256" key="2">
    <source>
        <dbReference type="ARBA" id="ARBA00023015"/>
    </source>
</evidence>
<feature type="domain" description="Response regulatory" evidence="7">
    <location>
        <begin position="4"/>
        <end position="122"/>
    </location>
</feature>
<dbReference type="PANTHER" id="PTHR43214:SF24">
    <property type="entry name" value="TRANSCRIPTIONAL REGULATORY PROTEIN NARL-RELATED"/>
    <property type="match status" value="1"/>
</dbReference>
<evidence type="ECO:0000256" key="5">
    <source>
        <dbReference type="PROSITE-ProRule" id="PRU00169"/>
    </source>
</evidence>
<accession>A0A4V2M8H6</accession>
<keyword evidence="1 5" id="KW-0597">Phosphoprotein</keyword>
<dbReference type="RefSeq" id="WP_131365937.1">
    <property type="nucleotide sequence ID" value="NZ_SJKB01000023.1"/>
</dbReference>
<dbReference type="PRINTS" id="PR00038">
    <property type="entry name" value="HTHLUXR"/>
</dbReference>
<keyword evidence="9" id="KW-1185">Reference proteome</keyword>
<dbReference type="CDD" id="cd06170">
    <property type="entry name" value="LuxR_C_like"/>
    <property type="match status" value="1"/>
</dbReference>
<dbReference type="PROSITE" id="PS50043">
    <property type="entry name" value="HTH_LUXR_2"/>
    <property type="match status" value="1"/>
</dbReference>
<dbReference type="InterPro" id="IPR039420">
    <property type="entry name" value="WalR-like"/>
</dbReference>
<dbReference type="InterPro" id="IPR001789">
    <property type="entry name" value="Sig_transdc_resp-reg_receiver"/>
</dbReference>
<dbReference type="Pfam" id="PF00196">
    <property type="entry name" value="GerE"/>
    <property type="match status" value="1"/>
</dbReference>
<dbReference type="PANTHER" id="PTHR43214">
    <property type="entry name" value="TWO-COMPONENT RESPONSE REGULATOR"/>
    <property type="match status" value="1"/>
</dbReference>
<dbReference type="SUPFAM" id="SSF52172">
    <property type="entry name" value="CheY-like"/>
    <property type="match status" value="1"/>
</dbReference>
<feature type="modified residue" description="4-aspartylphosphate" evidence="5">
    <location>
        <position position="55"/>
    </location>
</feature>
<comment type="caution">
    <text evidence="8">The sequence shown here is derived from an EMBL/GenBank/DDBJ whole genome shotgun (WGS) entry which is preliminary data.</text>
</comment>
<evidence type="ECO:0000256" key="1">
    <source>
        <dbReference type="ARBA" id="ARBA00022553"/>
    </source>
</evidence>
<dbReference type="Proteomes" id="UP000291144">
    <property type="component" value="Unassembled WGS sequence"/>
</dbReference>
<protein>
    <submittedName>
        <fullName evidence="8">Response regulator transcription factor</fullName>
    </submittedName>
</protein>
<dbReference type="SUPFAM" id="SSF46894">
    <property type="entry name" value="C-terminal effector domain of the bipartite response regulators"/>
    <property type="match status" value="1"/>
</dbReference>
<evidence type="ECO:0000259" key="7">
    <source>
        <dbReference type="PROSITE" id="PS50110"/>
    </source>
</evidence>
<keyword evidence="3" id="KW-0238">DNA-binding</keyword>
<dbReference type="Gene3D" id="3.40.50.2300">
    <property type="match status" value="1"/>
</dbReference>
<feature type="domain" description="HTH luxR-type" evidence="6">
    <location>
        <begin position="150"/>
        <end position="215"/>
    </location>
</feature>
<dbReference type="CDD" id="cd17535">
    <property type="entry name" value="REC_NarL-like"/>
    <property type="match status" value="1"/>
</dbReference>
<dbReference type="OrthoDB" id="9808843at2"/>
<sequence>MSIRVLVVDDEDIVRDGVGLLLSGEPDLEIVGECSDGRSALAKIVRLRPDVALIDVRMPGMDGIETTAAIRAELGTAAPAIVMLTSFDVDEAVWDSLGAGAAGFVLKSQTASDLVRAIRSVAAGEVALEPRIVRLLVDRYGRDYASASQEPPEVGRLTPKEREVLLLAAEGLSNYELAERLTVEVGTIKTHISHILTKLGVRDRAQAIAFAYRHELVRRNG</sequence>
<keyword evidence="2" id="KW-0805">Transcription regulation</keyword>
<evidence type="ECO:0000313" key="8">
    <source>
        <dbReference type="EMBL" id="TCC51512.1"/>
    </source>
</evidence>
<proteinExistence type="predicted"/>
<dbReference type="Pfam" id="PF00072">
    <property type="entry name" value="Response_reg"/>
    <property type="match status" value="1"/>
</dbReference>
<dbReference type="InterPro" id="IPR016032">
    <property type="entry name" value="Sig_transdc_resp-reg_C-effctor"/>
</dbReference>
<dbReference type="InterPro" id="IPR058245">
    <property type="entry name" value="NreC/VraR/RcsB-like_REC"/>
</dbReference>
<keyword evidence="4" id="KW-0804">Transcription</keyword>
<reference evidence="8 9" key="1">
    <citation type="submission" date="2019-02" db="EMBL/GenBank/DDBJ databases">
        <title>Kribbella capetownensis sp. nov. and Kribbella speibonae sp. nov., isolated from soil.</title>
        <authorList>
            <person name="Curtis S.M."/>
            <person name="Norton I."/>
            <person name="Everest G.J."/>
            <person name="Meyers P.R."/>
        </authorList>
    </citation>
    <scope>NUCLEOTIDE SEQUENCE [LARGE SCALE GENOMIC DNA]</scope>
    <source>
        <strain evidence="8 9">NRRL B-24813</strain>
    </source>
</reference>
<dbReference type="EMBL" id="SJKB01000023">
    <property type="protein sequence ID" value="TCC51512.1"/>
    <property type="molecule type" value="Genomic_DNA"/>
</dbReference>